<dbReference type="SUPFAM" id="SSF53850">
    <property type="entry name" value="Periplasmic binding protein-like II"/>
    <property type="match status" value="1"/>
</dbReference>
<evidence type="ECO:0000259" key="5">
    <source>
        <dbReference type="Pfam" id="PF00496"/>
    </source>
</evidence>
<evidence type="ECO:0000256" key="4">
    <source>
        <dbReference type="ARBA" id="ARBA00022729"/>
    </source>
</evidence>
<dbReference type="Proteomes" id="UP000739538">
    <property type="component" value="Unassembled WGS sequence"/>
</dbReference>
<dbReference type="EMBL" id="JAGQHS010000078">
    <property type="protein sequence ID" value="MCA9757039.1"/>
    <property type="molecule type" value="Genomic_DNA"/>
</dbReference>
<keyword evidence="4" id="KW-0732">Signal</keyword>
<reference evidence="6" key="1">
    <citation type="submission" date="2020-04" db="EMBL/GenBank/DDBJ databases">
        <authorList>
            <person name="Zhang T."/>
        </authorList>
    </citation>
    <scope>NUCLEOTIDE SEQUENCE</scope>
    <source>
        <strain evidence="6">HKST-UBA02</strain>
    </source>
</reference>
<feature type="domain" description="Solute-binding protein family 5" evidence="5">
    <location>
        <begin position="111"/>
        <end position="483"/>
    </location>
</feature>
<dbReference type="Gene3D" id="3.10.105.10">
    <property type="entry name" value="Dipeptide-binding Protein, Domain 3"/>
    <property type="match status" value="1"/>
</dbReference>
<dbReference type="GO" id="GO:0042597">
    <property type="term" value="C:periplasmic space"/>
    <property type="evidence" value="ECO:0007669"/>
    <property type="project" value="UniProtKB-ARBA"/>
</dbReference>
<dbReference type="CDD" id="cd00995">
    <property type="entry name" value="PBP2_NikA_DppA_OppA_like"/>
    <property type="match status" value="1"/>
</dbReference>
<dbReference type="InterPro" id="IPR000914">
    <property type="entry name" value="SBP_5_dom"/>
</dbReference>
<dbReference type="GO" id="GO:0030313">
    <property type="term" value="C:cell envelope"/>
    <property type="evidence" value="ECO:0007669"/>
    <property type="project" value="UniProtKB-SubCell"/>
</dbReference>
<comment type="subcellular location">
    <subcellularLocation>
        <location evidence="1">Cell envelope</location>
    </subcellularLocation>
</comment>
<name>A0A956SF59_UNCEI</name>
<dbReference type="PANTHER" id="PTHR30290">
    <property type="entry name" value="PERIPLASMIC BINDING COMPONENT OF ABC TRANSPORTER"/>
    <property type="match status" value="1"/>
</dbReference>
<dbReference type="GO" id="GO:0015833">
    <property type="term" value="P:peptide transport"/>
    <property type="evidence" value="ECO:0007669"/>
    <property type="project" value="TreeGrafter"/>
</dbReference>
<evidence type="ECO:0000313" key="7">
    <source>
        <dbReference type="Proteomes" id="UP000739538"/>
    </source>
</evidence>
<dbReference type="PIRSF" id="PIRSF002741">
    <property type="entry name" value="MppA"/>
    <property type="match status" value="1"/>
</dbReference>
<evidence type="ECO:0000256" key="2">
    <source>
        <dbReference type="ARBA" id="ARBA00005695"/>
    </source>
</evidence>
<organism evidence="6 7">
    <name type="scientific">Eiseniibacteriota bacterium</name>
    <dbReference type="NCBI Taxonomy" id="2212470"/>
    <lineage>
        <taxon>Bacteria</taxon>
        <taxon>Candidatus Eiseniibacteriota</taxon>
    </lineage>
</organism>
<protein>
    <submittedName>
        <fullName evidence="6">ABC transporter substrate-binding protein</fullName>
    </submittedName>
</protein>
<dbReference type="GO" id="GO:0043190">
    <property type="term" value="C:ATP-binding cassette (ABC) transporter complex"/>
    <property type="evidence" value="ECO:0007669"/>
    <property type="project" value="InterPro"/>
</dbReference>
<evidence type="ECO:0000256" key="3">
    <source>
        <dbReference type="ARBA" id="ARBA00022448"/>
    </source>
</evidence>
<comment type="similarity">
    <text evidence="2">Belongs to the bacterial solute-binding protein 5 family.</text>
</comment>
<gene>
    <name evidence="6" type="ORF">KDA27_14640</name>
</gene>
<sequence length="578" mass="63023">MKRLELGAIKHQWDNTLTSSNIRHSGVGLLALRLCLVMAMAVIGFGCGGGVEERTPDRQHADQGPVRGGVLRVLHESAKDLDPPVIDDIYEGTVANQIFEGLVRYDPTLGIAPSLAESWIVEDGGLRYTFHLRDDVHFHDGTPLSAAAVVASLERVLSPDRVGDCIAETYLLQILGAREYRAGRATHITGLRAPDSRTVEVELTEPLSFFLAVLAMDQTRIVPTTLPPGSDGHPIGTGPFVYVGRQTDGDVEELVLERNAEYWGEPAYLDSLVFVSHLGQTPTDEAKISLLLAGQVDVIDVASRHMSRLRTLGYRISATPELTISFVGVQTQTPPLDDVRVRRAIAHCLDRNGFNGAEETEVVPATGIIPPGLPGYLPSPLALSYDPKRAGELLRSAGYGPDHPTATVRLYTSGEGRSYEYLRGRFTETLAEIGIPLEVESMGWNDLDRIVLAGDAPLFLLGWLADVPDADGFLYALFHTNAPNNLFGYSTPFVDDGLEGARKMMPGPDRVLRYRAIEERILSDVAIIPLYHDLTCVALNPEVSGVDLGPYGMPTLRFSRVYRVPVASGVPTFAEDRP</sequence>
<reference evidence="6" key="2">
    <citation type="journal article" date="2021" name="Microbiome">
        <title>Successional dynamics and alternative stable states in a saline activated sludge microbial community over 9 years.</title>
        <authorList>
            <person name="Wang Y."/>
            <person name="Ye J."/>
            <person name="Ju F."/>
            <person name="Liu L."/>
            <person name="Boyd J.A."/>
            <person name="Deng Y."/>
            <person name="Parks D.H."/>
            <person name="Jiang X."/>
            <person name="Yin X."/>
            <person name="Woodcroft B.J."/>
            <person name="Tyson G.W."/>
            <person name="Hugenholtz P."/>
            <person name="Polz M.F."/>
            <person name="Zhang T."/>
        </authorList>
    </citation>
    <scope>NUCLEOTIDE SEQUENCE</scope>
    <source>
        <strain evidence="6">HKST-UBA02</strain>
    </source>
</reference>
<dbReference type="AlphaFoldDB" id="A0A956SF59"/>
<keyword evidence="3" id="KW-0813">Transport</keyword>
<dbReference type="PANTHER" id="PTHR30290:SF10">
    <property type="entry name" value="PERIPLASMIC OLIGOPEPTIDE-BINDING PROTEIN-RELATED"/>
    <property type="match status" value="1"/>
</dbReference>
<dbReference type="Pfam" id="PF00496">
    <property type="entry name" value="SBP_bac_5"/>
    <property type="match status" value="1"/>
</dbReference>
<dbReference type="Gene3D" id="3.40.190.10">
    <property type="entry name" value="Periplasmic binding protein-like II"/>
    <property type="match status" value="1"/>
</dbReference>
<dbReference type="Gene3D" id="3.90.76.10">
    <property type="entry name" value="Dipeptide-binding Protein, Domain 1"/>
    <property type="match status" value="1"/>
</dbReference>
<comment type="caution">
    <text evidence="6">The sequence shown here is derived from an EMBL/GenBank/DDBJ whole genome shotgun (WGS) entry which is preliminary data.</text>
</comment>
<dbReference type="InterPro" id="IPR039424">
    <property type="entry name" value="SBP_5"/>
</dbReference>
<proteinExistence type="inferred from homology"/>
<accession>A0A956SF59</accession>
<evidence type="ECO:0000313" key="6">
    <source>
        <dbReference type="EMBL" id="MCA9757039.1"/>
    </source>
</evidence>
<dbReference type="GO" id="GO:1904680">
    <property type="term" value="F:peptide transmembrane transporter activity"/>
    <property type="evidence" value="ECO:0007669"/>
    <property type="project" value="TreeGrafter"/>
</dbReference>
<dbReference type="InterPro" id="IPR030678">
    <property type="entry name" value="Peptide/Ni-bd"/>
</dbReference>
<evidence type="ECO:0000256" key="1">
    <source>
        <dbReference type="ARBA" id="ARBA00004196"/>
    </source>
</evidence>